<accession>A0AA37JPI0</accession>
<dbReference type="Proteomes" id="UP001055091">
    <property type="component" value="Unassembled WGS sequence"/>
</dbReference>
<evidence type="ECO:0000313" key="4">
    <source>
        <dbReference type="Proteomes" id="UP001055091"/>
    </source>
</evidence>
<feature type="domain" description="Peptidase M56" evidence="2">
    <location>
        <begin position="3"/>
        <end position="285"/>
    </location>
</feature>
<keyword evidence="1" id="KW-1133">Transmembrane helix</keyword>
<feature type="transmembrane region" description="Helical" evidence="1">
    <location>
        <begin position="291"/>
        <end position="311"/>
    </location>
</feature>
<gene>
    <name evidence="3" type="ORF">CE91St55_58530</name>
</gene>
<proteinExistence type="predicted"/>
<feature type="transmembrane region" description="Helical" evidence="1">
    <location>
        <begin position="32"/>
        <end position="50"/>
    </location>
</feature>
<protein>
    <recommendedName>
        <fullName evidence="2">Peptidase M56 domain-containing protein</fullName>
    </recommendedName>
</protein>
<dbReference type="PANTHER" id="PTHR34978">
    <property type="entry name" value="POSSIBLE SENSOR-TRANSDUCER PROTEIN BLAR"/>
    <property type="match status" value="1"/>
</dbReference>
<keyword evidence="1" id="KW-0812">Transmembrane</keyword>
<evidence type="ECO:0000259" key="2">
    <source>
        <dbReference type="Pfam" id="PF05569"/>
    </source>
</evidence>
<feature type="transmembrane region" description="Helical" evidence="1">
    <location>
        <begin position="100"/>
        <end position="121"/>
    </location>
</feature>
<dbReference type="EMBL" id="BQNJ01000002">
    <property type="protein sequence ID" value="GKH03872.1"/>
    <property type="molecule type" value="Genomic_DNA"/>
</dbReference>
<feature type="transmembrane region" description="Helical" evidence="1">
    <location>
        <begin position="6"/>
        <end position="25"/>
    </location>
</feature>
<sequence length="513" mass="56627">MSLIQMSVSGAVMILVITAVRAISINRLPKKTFAVLWGLVLVRLLVPFSLPSPFSVYSLAGHSGAGQIGTSPIANVLPVNPVSAGTAAAHNTAASAGISVWGWTWGIGLVLCILYFTAACIRCRRKFMVSEPVENDFTIQWLTEYQLRRPVSIRQSGKITAPLTYGILHPVILMPAETDWTETMRMQYVLAHEYVHIRRFDAVTKLLLTAALCLHWCNPLVWVMYLLANRDIELSCDERVVRMFGETVKSAYALMLIAMEEKKSGLTPLCSNFSKNAVEERIEAIMKIKKTTVFSIAAACAVVAVIGSAFATSAAAESIPDLIYVKEDIAVRFLPDPGIYEQYSPYEIGISGDGQSLLYKNQKVKLFTDSNEKEAFYYDEAGTVNLKVERDSSGAVTGVSVMSEKEAQKCRAKFFEEDTDGSNQEPLENGKKYEQYASFGISFRAEEDAMYFKGQKVRVFVDESDGWYPAFWTDETGTADLAVTRNSSGQITGIETLPEEKAERYLAAAGKDA</sequence>
<dbReference type="InterPro" id="IPR008756">
    <property type="entry name" value="Peptidase_M56"/>
</dbReference>
<dbReference type="Pfam" id="PF05569">
    <property type="entry name" value="Peptidase_M56"/>
    <property type="match status" value="1"/>
</dbReference>
<evidence type="ECO:0000313" key="3">
    <source>
        <dbReference type="EMBL" id="GKH03872.1"/>
    </source>
</evidence>
<comment type="caution">
    <text evidence="3">The sequence shown here is derived from an EMBL/GenBank/DDBJ whole genome shotgun (WGS) entry which is preliminary data.</text>
</comment>
<dbReference type="PANTHER" id="PTHR34978:SF3">
    <property type="entry name" value="SLR0241 PROTEIN"/>
    <property type="match status" value="1"/>
</dbReference>
<keyword evidence="1" id="KW-0472">Membrane</keyword>
<organism evidence="3 4">
    <name type="scientific">Hungatella hathewayi</name>
    <dbReference type="NCBI Taxonomy" id="154046"/>
    <lineage>
        <taxon>Bacteria</taxon>
        <taxon>Bacillati</taxon>
        <taxon>Bacillota</taxon>
        <taxon>Clostridia</taxon>
        <taxon>Lachnospirales</taxon>
        <taxon>Lachnospiraceae</taxon>
        <taxon>Hungatella</taxon>
    </lineage>
</organism>
<dbReference type="RefSeq" id="WP_195521670.1">
    <property type="nucleotide sequence ID" value="NZ_BQNJ01000002.1"/>
</dbReference>
<reference evidence="3" key="1">
    <citation type="submission" date="2022-01" db="EMBL/GenBank/DDBJ databases">
        <title>Novel bile acid biosynthetic pathways are enriched in the microbiome of centenarians.</title>
        <authorList>
            <person name="Sato Y."/>
            <person name="Atarashi K."/>
            <person name="Plichta R.D."/>
            <person name="Arai Y."/>
            <person name="Sasajima S."/>
            <person name="Kearney M.S."/>
            <person name="Suda W."/>
            <person name="Takeshita K."/>
            <person name="Sasaki T."/>
            <person name="Okamoto S."/>
            <person name="Skelly N.A."/>
            <person name="Okamura Y."/>
            <person name="Vlamakis H."/>
            <person name="Li Y."/>
            <person name="Tanoue T."/>
            <person name="Takei H."/>
            <person name="Nittono H."/>
            <person name="Narushima S."/>
            <person name="Irie J."/>
            <person name="Itoh H."/>
            <person name="Moriya K."/>
            <person name="Sugiura Y."/>
            <person name="Suematsu M."/>
            <person name="Moritoki N."/>
            <person name="Shibata S."/>
            <person name="Littman R.D."/>
            <person name="Fischbach A.M."/>
            <person name="Uwamino Y."/>
            <person name="Inoue T."/>
            <person name="Honda A."/>
            <person name="Hattori M."/>
            <person name="Murai T."/>
            <person name="Xavier J.R."/>
            <person name="Hirose N."/>
            <person name="Honda K."/>
        </authorList>
    </citation>
    <scope>NUCLEOTIDE SEQUENCE</scope>
    <source>
        <strain evidence="3">CE91-St55</strain>
    </source>
</reference>
<name>A0AA37JPI0_9FIRM</name>
<evidence type="ECO:0000256" key="1">
    <source>
        <dbReference type="SAM" id="Phobius"/>
    </source>
</evidence>
<dbReference type="AlphaFoldDB" id="A0AA37JPI0"/>
<dbReference type="InterPro" id="IPR052173">
    <property type="entry name" value="Beta-lactam_resp_regulator"/>
</dbReference>
<dbReference type="CDD" id="cd07341">
    <property type="entry name" value="M56_BlaR1_MecR1_like"/>
    <property type="match status" value="1"/>
</dbReference>